<protein>
    <submittedName>
        <fullName evidence="1">Uncharacterized protein</fullName>
    </submittedName>
</protein>
<name>I8WFX9_9BACT</name>
<comment type="caution">
    <text evidence="1">The sequence shown here is derived from an EMBL/GenBank/DDBJ whole genome shotgun (WGS) entry which is preliminary data.</text>
</comment>
<accession>I8WFX9</accession>
<evidence type="ECO:0000313" key="1">
    <source>
        <dbReference type="EMBL" id="EIY36727.1"/>
    </source>
</evidence>
<dbReference type="AlphaFoldDB" id="I8WFX9"/>
<proteinExistence type="predicted"/>
<organism evidence="1 2">
    <name type="scientific">Phocaeicola dorei CL03T12C01</name>
    <dbReference type="NCBI Taxonomy" id="997877"/>
    <lineage>
        <taxon>Bacteria</taxon>
        <taxon>Pseudomonadati</taxon>
        <taxon>Bacteroidota</taxon>
        <taxon>Bacteroidia</taxon>
        <taxon>Bacteroidales</taxon>
        <taxon>Bacteroidaceae</taxon>
        <taxon>Phocaeicola</taxon>
    </lineage>
</organism>
<sequence>SHSVRIYQPLEVASEVVVHRITQVGRIRAGYYTVILIV</sequence>
<reference evidence="1 2" key="1">
    <citation type="submission" date="2012-02" db="EMBL/GenBank/DDBJ databases">
        <title>The Genome Sequence of Bacteroides dorei CL03T12C01.</title>
        <authorList>
            <consortium name="The Broad Institute Genome Sequencing Platform"/>
            <person name="Earl A."/>
            <person name="Ward D."/>
            <person name="Feldgarden M."/>
            <person name="Gevers D."/>
            <person name="Zitomersky N.L."/>
            <person name="Coyne M.J."/>
            <person name="Comstock L.E."/>
            <person name="Young S.K."/>
            <person name="Zeng Q."/>
            <person name="Gargeya S."/>
            <person name="Fitzgerald M."/>
            <person name="Haas B."/>
            <person name="Abouelleil A."/>
            <person name="Alvarado L."/>
            <person name="Arachchi H.M."/>
            <person name="Berlin A."/>
            <person name="Chapman S.B."/>
            <person name="Gearin G."/>
            <person name="Goldberg J."/>
            <person name="Griggs A."/>
            <person name="Gujja S."/>
            <person name="Hansen M."/>
            <person name="Heiman D."/>
            <person name="Howarth C."/>
            <person name="Larimer J."/>
            <person name="Lui A."/>
            <person name="MacDonald P.J.P."/>
            <person name="McCowen C."/>
            <person name="Montmayeur A."/>
            <person name="Murphy C."/>
            <person name="Neiman D."/>
            <person name="Pearson M."/>
            <person name="Priest M."/>
            <person name="Roberts A."/>
            <person name="Saif S."/>
            <person name="Shea T."/>
            <person name="Sisk P."/>
            <person name="Stolte C."/>
            <person name="Sykes S."/>
            <person name="Wortman J."/>
            <person name="Nusbaum C."/>
            <person name="Birren B."/>
        </authorList>
    </citation>
    <scope>NUCLEOTIDE SEQUENCE [LARGE SCALE GENOMIC DNA]</scope>
    <source>
        <strain evidence="1 2">CL03T12C01</strain>
    </source>
</reference>
<dbReference type="Proteomes" id="UP000004019">
    <property type="component" value="Unassembled WGS sequence"/>
</dbReference>
<gene>
    <name evidence="1" type="ORF">HMPREF1065_02644</name>
</gene>
<evidence type="ECO:0000313" key="2">
    <source>
        <dbReference type="Proteomes" id="UP000004019"/>
    </source>
</evidence>
<dbReference type="HOGENOM" id="CLU_3321279_0_0_10"/>
<feature type="non-terminal residue" evidence="1">
    <location>
        <position position="1"/>
    </location>
</feature>
<dbReference type="EMBL" id="AGXI01000017">
    <property type="protein sequence ID" value="EIY36727.1"/>
    <property type="molecule type" value="Genomic_DNA"/>
</dbReference>